<evidence type="ECO:0000313" key="1">
    <source>
        <dbReference type="EMBL" id="ACK80853.1"/>
    </source>
</evidence>
<name>B7J6G7_ACIF2</name>
<sequence length="34" mass="3680">MNSCIRGAAFPCQANPGIGNIKILLDYELTDHGF</sequence>
<protein>
    <submittedName>
        <fullName evidence="1">Uncharacterized protein</fullName>
    </submittedName>
</protein>
<dbReference type="PaxDb" id="243159-AFE_2406"/>
<organism evidence="1 2">
    <name type="scientific">Acidithiobacillus ferrooxidans (strain ATCC 23270 / DSM 14882 / CIP 104768 / NCIMB 8455)</name>
    <name type="common">Ferrobacillus ferrooxidans (strain ATCC 23270)</name>
    <dbReference type="NCBI Taxonomy" id="243159"/>
    <lineage>
        <taxon>Bacteria</taxon>
        <taxon>Pseudomonadati</taxon>
        <taxon>Pseudomonadota</taxon>
        <taxon>Acidithiobacillia</taxon>
        <taxon>Acidithiobacillales</taxon>
        <taxon>Acidithiobacillaceae</taxon>
        <taxon>Acidithiobacillus</taxon>
    </lineage>
</organism>
<dbReference type="HOGENOM" id="CLU_3371488_0_0_6"/>
<accession>B7J6G7</accession>
<gene>
    <name evidence="1" type="ordered locus">AFE_2406</name>
</gene>
<keyword evidence="2" id="KW-1185">Reference proteome</keyword>
<dbReference type="Proteomes" id="UP000001362">
    <property type="component" value="Chromosome"/>
</dbReference>
<dbReference type="KEGG" id="afr:AFE_2406"/>
<proteinExistence type="predicted"/>
<dbReference type="AlphaFoldDB" id="B7J6G7"/>
<evidence type="ECO:0000313" key="2">
    <source>
        <dbReference type="Proteomes" id="UP000001362"/>
    </source>
</evidence>
<dbReference type="EMBL" id="CP001219">
    <property type="protein sequence ID" value="ACK80853.1"/>
    <property type="molecule type" value="Genomic_DNA"/>
</dbReference>
<reference evidence="1 2" key="1">
    <citation type="journal article" date="2008" name="BMC Genomics">
        <title>Acidithiobacillus ferrooxidans metabolism: from genome sequence to industrial applications.</title>
        <authorList>
            <person name="Valdes J."/>
            <person name="Pedroso I."/>
            <person name="Quatrini R."/>
            <person name="Dodson R.J."/>
            <person name="Tettelin H."/>
            <person name="Blake R.II."/>
            <person name="Eisen J.A."/>
            <person name="Holmes D.S."/>
        </authorList>
    </citation>
    <scope>NUCLEOTIDE SEQUENCE [LARGE SCALE GENOMIC DNA]</scope>
    <source>
        <strain evidence="2">ATCC 23270 / DSM 14882 / CIP 104768 / NCIMB 8455</strain>
    </source>
</reference>